<evidence type="ECO:0000256" key="1">
    <source>
        <dbReference type="ARBA" id="ARBA00004141"/>
    </source>
</evidence>
<keyword evidence="5 10" id="KW-0472">Membrane</keyword>
<accession>A0AAV9MWY6</accession>
<keyword evidence="3 10" id="KW-0812">Transmembrane</keyword>
<evidence type="ECO:0000313" key="13">
    <source>
        <dbReference type="Proteomes" id="UP001358417"/>
    </source>
</evidence>
<protein>
    <recommendedName>
        <fullName evidence="10">Palmitoyltransferase</fullName>
        <ecNumber evidence="10">2.3.1.225</ecNumber>
    </recommendedName>
</protein>
<dbReference type="PROSITE" id="PS50216">
    <property type="entry name" value="DHHC"/>
    <property type="match status" value="1"/>
</dbReference>
<dbReference type="GO" id="GO:0019706">
    <property type="term" value="F:protein-cysteine S-palmitoyltransferase activity"/>
    <property type="evidence" value="ECO:0007669"/>
    <property type="project" value="UniProtKB-EC"/>
</dbReference>
<evidence type="ECO:0000256" key="7">
    <source>
        <dbReference type="ARBA" id="ARBA00023288"/>
    </source>
</evidence>
<evidence type="ECO:0000256" key="8">
    <source>
        <dbReference type="ARBA" id="ARBA00023315"/>
    </source>
</evidence>
<dbReference type="GO" id="GO:0005794">
    <property type="term" value="C:Golgi apparatus"/>
    <property type="evidence" value="ECO:0007669"/>
    <property type="project" value="TreeGrafter"/>
</dbReference>
<evidence type="ECO:0000256" key="10">
    <source>
        <dbReference type="RuleBase" id="RU079119"/>
    </source>
</evidence>
<reference evidence="12 13" key="1">
    <citation type="submission" date="2023-08" db="EMBL/GenBank/DDBJ databases">
        <title>Black Yeasts Isolated from many extreme environments.</title>
        <authorList>
            <person name="Coleine C."/>
            <person name="Stajich J.E."/>
            <person name="Selbmann L."/>
        </authorList>
    </citation>
    <scope>NUCLEOTIDE SEQUENCE [LARGE SCALE GENOMIC DNA]</scope>
    <source>
        <strain evidence="12 13">CCFEE 5792</strain>
    </source>
</reference>
<evidence type="ECO:0000256" key="4">
    <source>
        <dbReference type="ARBA" id="ARBA00022989"/>
    </source>
</evidence>
<name>A0AAV9MWY6_9EURO</name>
<evidence type="ECO:0000256" key="3">
    <source>
        <dbReference type="ARBA" id="ARBA00022692"/>
    </source>
</evidence>
<keyword evidence="6" id="KW-0564">Palmitate</keyword>
<evidence type="ECO:0000256" key="2">
    <source>
        <dbReference type="ARBA" id="ARBA00022679"/>
    </source>
</evidence>
<dbReference type="PANTHER" id="PTHR22883">
    <property type="entry name" value="ZINC FINGER DHHC DOMAIN CONTAINING PROTEIN"/>
    <property type="match status" value="1"/>
</dbReference>
<evidence type="ECO:0000256" key="6">
    <source>
        <dbReference type="ARBA" id="ARBA00023139"/>
    </source>
</evidence>
<evidence type="ECO:0000256" key="5">
    <source>
        <dbReference type="ARBA" id="ARBA00023136"/>
    </source>
</evidence>
<dbReference type="PANTHER" id="PTHR22883:SF480">
    <property type="entry name" value="PALMITOYLTRANSFERASE SWF1"/>
    <property type="match status" value="1"/>
</dbReference>
<comment type="caution">
    <text evidence="12">The sequence shown here is derived from an EMBL/GenBank/DDBJ whole genome shotgun (WGS) entry which is preliminary data.</text>
</comment>
<dbReference type="InterPro" id="IPR001594">
    <property type="entry name" value="Palmitoyltrfase_DHHC"/>
</dbReference>
<feature type="transmembrane region" description="Helical" evidence="10">
    <location>
        <begin position="79"/>
        <end position="100"/>
    </location>
</feature>
<comment type="domain">
    <text evidence="10">The DHHC domain is required for palmitoyltransferase activity.</text>
</comment>
<dbReference type="GO" id="GO:0016020">
    <property type="term" value="C:membrane"/>
    <property type="evidence" value="ECO:0007669"/>
    <property type="project" value="UniProtKB-SubCell"/>
</dbReference>
<feature type="transmembrane region" description="Helical" evidence="10">
    <location>
        <begin position="266"/>
        <end position="288"/>
    </location>
</feature>
<dbReference type="AlphaFoldDB" id="A0AAV9MWY6"/>
<proteinExistence type="inferred from homology"/>
<comment type="catalytic activity">
    <reaction evidence="9 10">
        <text>L-cysteinyl-[protein] + hexadecanoyl-CoA = S-hexadecanoyl-L-cysteinyl-[protein] + CoA</text>
        <dbReference type="Rhea" id="RHEA:36683"/>
        <dbReference type="Rhea" id="RHEA-COMP:10131"/>
        <dbReference type="Rhea" id="RHEA-COMP:11032"/>
        <dbReference type="ChEBI" id="CHEBI:29950"/>
        <dbReference type="ChEBI" id="CHEBI:57287"/>
        <dbReference type="ChEBI" id="CHEBI:57379"/>
        <dbReference type="ChEBI" id="CHEBI:74151"/>
        <dbReference type="EC" id="2.3.1.225"/>
    </reaction>
</comment>
<comment type="subcellular location">
    <subcellularLocation>
        <location evidence="1">Membrane</location>
        <topology evidence="1">Multi-pass membrane protein</topology>
    </subcellularLocation>
</comment>
<dbReference type="GeneID" id="89977047"/>
<feature type="transmembrane region" description="Helical" evidence="10">
    <location>
        <begin position="6"/>
        <end position="24"/>
    </location>
</feature>
<keyword evidence="8 10" id="KW-0012">Acyltransferase</keyword>
<feature type="domain" description="Palmitoyltransferase DHHC" evidence="11">
    <location>
        <begin position="153"/>
        <end position="305"/>
    </location>
</feature>
<dbReference type="Proteomes" id="UP001358417">
    <property type="component" value="Unassembled WGS sequence"/>
</dbReference>
<gene>
    <name evidence="12" type="ORF">LTR84_008885</name>
</gene>
<dbReference type="Pfam" id="PF01529">
    <property type="entry name" value="DHHC"/>
    <property type="match status" value="1"/>
</dbReference>
<feature type="transmembrane region" description="Helical" evidence="10">
    <location>
        <begin position="197"/>
        <end position="216"/>
    </location>
</feature>
<keyword evidence="13" id="KW-1185">Reference proteome</keyword>
<dbReference type="EC" id="2.3.1.225" evidence="10"/>
<evidence type="ECO:0000256" key="9">
    <source>
        <dbReference type="ARBA" id="ARBA00048048"/>
    </source>
</evidence>
<keyword evidence="4 10" id="KW-1133">Transmembrane helix</keyword>
<evidence type="ECO:0000313" key="12">
    <source>
        <dbReference type="EMBL" id="KAK5045792.1"/>
    </source>
</evidence>
<dbReference type="RefSeq" id="XP_064701403.1">
    <property type="nucleotide sequence ID" value="XM_064852428.1"/>
</dbReference>
<keyword evidence="2 10" id="KW-0808">Transferase</keyword>
<dbReference type="GO" id="GO:0006612">
    <property type="term" value="P:protein targeting to membrane"/>
    <property type="evidence" value="ECO:0007669"/>
    <property type="project" value="TreeGrafter"/>
</dbReference>
<evidence type="ECO:0000259" key="11">
    <source>
        <dbReference type="Pfam" id="PF01529"/>
    </source>
</evidence>
<dbReference type="InterPro" id="IPR039859">
    <property type="entry name" value="PFA4/ZDH16/20/ERF2-like"/>
</dbReference>
<organism evidence="12 13">
    <name type="scientific">Exophiala bonariae</name>
    <dbReference type="NCBI Taxonomy" id="1690606"/>
    <lineage>
        <taxon>Eukaryota</taxon>
        <taxon>Fungi</taxon>
        <taxon>Dikarya</taxon>
        <taxon>Ascomycota</taxon>
        <taxon>Pezizomycotina</taxon>
        <taxon>Eurotiomycetes</taxon>
        <taxon>Chaetothyriomycetidae</taxon>
        <taxon>Chaetothyriales</taxon>
        <taxon>Herpotrichiellaceae</taxon>
        <taxon>Exophiala</taxon>
    </lineage>
</organism>
<dbReference type="EMBL" id="JAVRRD010000034">
    <property type="protein sequence ID" value="KAK5045792.1"/>
    <property type="molecule type" value="Genomic_DNA"/>
</dbReference>
<dbReference type="GO" id="GO:0005783">
    <property type="term" value="C:endoplasmic reticulum"/>
    <property type="evidence" value="ECO:0007669"/>
    <property type="project" value="TreeGrafter"/>
</dbReference>
<sequence>MGVVRTIALVILSISFVVFVALFGRLPAFRRTPIAFLHRLLWHHIPNGVIFVDQKLSGRRLTRGLSRLGNYLMNEAHPVVLIFFVTLQVAGELLFIPSAWNRLTTLQTITIPVLVVAPYWCLYLSATTSSNITAGNHRKAMLAYPYDYCLFHPGYYCSTCRFPKPARSKHCSLCKACVQKQDHHCIWINNCVGRNNYIWFNLLLLTIAALLAYAATLGHTLLDAQLQERLVPSALTRGSFTAKRWSTRLTWTQWANMWAWAIGVDWQIGAVMMLCMMSCPLALGFLIYHIYLMWAGMTTNESAKWADWKEDVQDDIVWRAEVQRLRETYPRLPSDVEPEDRLVQWPQDVRAKWWMVRTRDGEQPTFKKTGSQIQDDTEASDVPDERWMRVRSMREVDNLYDQGFWTNFVDGMFNRE</sequence>
<comment type="similarity">
    <text evidence="10">Belongs to the DHHC palmitoyltransferase family.</text>
</comment>
<keyword evidence="7" id="KW-0449">Lipoprotein</keyword>